<dbReference type="Gene3D" id="2.30.30.140">
    <property type="match status" value="1"/>
</dbReference>
<dbReference type="Pfam" id="PF00855">
    <property type="entry name" value="PWWP"/>
    <property type="match status" value="1"/>
</dbReference>
<keyword evidence="6" id="KW-0804">Transcription</keyword>
<dbReference type="GO" id="GO:0006397">
    <property type="term" value="P:mRNA processing"/>
    <property type="evidence" value="ECO:0007669"/>
    <property type="project" value="UniProtKB-KW"/>
</dbReference>
<dbReference type="PANTHER" id="PTHR12550:SF70">
    <property type="entry name" value="JIL-1 ANCHORING AND STABILIZING PROTEIN, ISOFORM A"/>
    <property type="match status" value="1"/>
</dbReference>
<evidence type="ECO:0000256" key="2">
    <source>
        <dbReference type="ARBA" id="ARBA00022473"/>
    </source>
</evidence>
<keyword evidence="3" id="KW-0507">mRNA processing</keyword>
<feature type="region of interest" description="Disordered" evidence="8">
    <location>
        <begin position="576"/>
        <end position="598"/>
    </location>
</feature>
<feature type="compositionally biased region" description="Polar residues" evidence="8">
    <location>
        <begin position="789"/>
        <end position="798"/>
    </location>
</feature>
<dbReference type="Gene3D" id="1.25.40.90">
    <property type="match status" value="1"/>
</dbReference>
<name>A0ABD1XAP1_9LAMI</name>
<feature type="region of interest" description="Disordered" evidence="8">
    <location>
        <begin position="818"/>
        <end position="854"/>
    </location>
</feature>
<comment type="caution">
    <text evidence="11">The sequence shown here is derived from an EMBL/GenBank/DDBJ whole genome shotgun (WGS) entry which is preliminary data.</text>
</comment>
<evidence type="ECO:0000256" key="1">
    <source>
        <dbReference type="ARBA" id="ARBA00004123"/>
    </source>
</evidence>
<feature type="region of interest" description="Disordered" evidence="8">
    <location>
        <begin position="366"/>
        <end position="465"/>
    </location>
</feature>
<dbReference type="GO" id="GO:0005634">
    <property type="term" value="C:nucleus"/>
    <property type="evidence" value="ECO:0007669"/>
    <property type="project" value="UniProtKB-SubCell"/>
</dbReference>
<feature type="compositionally biased region" description="Low complexity" evidence="8">
    <location>
        <begin position="1236"/>
        <end position="1246"/>
    </location>
</feature>
<evidence type="ECO:0000259" key="10">
    <source>
        <dbReference type="PROSITE" id="PS51391"/>
    </source>
</evidence>
<feature type="domain" description="CID" evidence="10">
    <location>
        <begin position="855"/>
        <end position="996"/>
    </location>
</feature>
<dbReference type="SMART" id="SM00293">
    <property type="entry name" value="PWWP"/>
    <property type="match status" value="1"/>
</dbReference>
<dbReference type="PANTHER" id="PTHR12550">
    <property type="entry name" value="HEPATOMA-DERIVED GROWTH FACTOR-RELATED"/>
    <property type="match status" value="1"/>
</dbReference>
<feature type="compositionally biased region" description="Basic and acidic residues" evidence="8">
    <location>
        <begin position="693"/>
        <end position="703"/>
    </location>
</feature>
<keyword evidence="4" id="KW-0805">Transcription regulation</keyword>
<evidence type="ECO:0000256" key="4">
    <source>
        <dbReference type="ARBA" id="ARBA00023015"/>
    </source>
</evidence>
<evidence type="ECO:0000313" key="11">
    <source>
        <dbReference type="EMBL" id="KAL2557630.1"/>
    </source>
</evidence>
<dbReference type="Proteomes" id="UP001604277">
    <property type="component" value="Unassembled WGS sequence"/>
</dbReference>
<feature type="compositionally biased region" description="Polar residues" evidence="8">
    <location>
        <begin position="661"/>
        <end position="692"/>
    </location>
</feature>
<dbReference type="SMART" id="SM00582">
    <property type="entry name" value="RPR"/>
    <property type="match status" value="1"/>
</dbReference>
<feature type="compositionally biased region" description="Polar residues" evidence="8">
    <location>
        <begin position="403"/>
        <end position="418"/>
    </location>
</feature>
<dbReference type="InterPro" id="IPR000313">
    <property type="entry name" value="PWWP_dom"/>
</dbReference>
<comment type="subcellular location">
    <subcellularLocation>
        <location evidence="1">Nucleus</location>
    </subcellularLocation>
</comment>
<reference evidence="12" key="1">
    <citation type="submission" date="2024-07" db="EMBL/GenBank/DDBJ databases">
        <title>Two chromosome-level genome assemblies of Korean endemic species Abeliophyllum distichum and Forsythia ovata (Oleaceae).</title>
        <authorList>
            <person name="Jang H."/>
        </authorList>
    </citation>
    <scope>NUCLEOTIDE SEQUENCE [LARGE SCALE GENOMIC DNA]</scope>
</reference>
<protein>
    <submittedName>
        <fullName evidence="11">ENHANCER OF AG-4 protein 2</fullName>
    </submittedName>
</protein>
<feature type="compositionally biased region" description="Polar residues" evidence="8">
    <location>
        <begin position="818"/>
        <end position="828"/>
    </location>
</feature>
<feature type="compositionally biased region" description="Pro residues" evidence="8">
    <location>
        <begin position="1149"/>
        <end position="1223"/>
    </location>
</feature>
<proteinExistence type="predicted"/>
<evidence type="ECO:0000256" key="3">
    <source>
        <dbReference type="ARBA" id="ARBA00022664"/>
    </source>
</evidence>
<keyword evidence="2" id="KW-0217">Developmental protein</keyword>
<feature type="compositionally biased region" description="Basic and acidic residues" evidence="8">
    <location>
        <begin position="229"/>
        <end position="245"/>
    </location>
</feature>
<feature type="region of interest" description="Disordered" evidence="8">
    <location>
        <begin position="1145"/>
        <end position="1283"/>
    </location>
</feature>
<dbReference type="Pfam" id="PF04818">
    <property type="entry name" value="CID"/>
    <property type="match status" value="1"/>
</dbReference>
<feature type="region of interest" description="Disordered" evidence="8">
    <location>
        <begin position="612"/>
        <end position="709"/>
    </location>
</feature>
<feature type="compositionally biased region" description="Polar residues" evidence="8">
    <location>
        <begin position="433"/>
        <end position="456"/>
    </location>
</feature>
<dbReference type="PROSITE" id="PS51391">
    <property type="entry name" value="CID"/>
    <property type="match status" value="1"/>
</dbReference>
<evidence type="ECO:0000256" key="8">
    <source>
        <dbReference type="SAM" id="MobiDB-lite"/>
    </source>
</evidence>
<feature type="region of interest" description="Disordered" evidence="8">
    <location>
        <begin position="229"/>
        <end position="330"/>
    </location>
</feature>
<evidence type="ECO:0000256" key="6">
    <source>
        <dbReference type="ARBA" id="ARBA00023163"/>
    </source>
</evidence>
<dbReference type="SUPFAM" id="SSF63748">
    <property type="entry name" value="Tudor/PWWP/MBT"/>
    <property type="match status" value="1"/>
</dbReference>
<evidence type="ECO:0000256" key="5">
    <source>
        <dbReference type="ARBA" id="ARBA00023089"/>
    </source>
</evidence>
<accession>A0ABD1XAP1</accession>
<dbReference type="InterPro" id="IPR008942">
    <property type="entry name" value="ENTH_VHS"/>
</dbReference>
<feature type="domain" description="PWWP" evidence="9">
    <location>
        <begin position="20"/>
        <end position="77"/>
    </location>
</feature>
<sequence>MAPGRKRGAKGVETKSELSLGDLVLAKVKGYPPWPAKICRPEDWERAPDPKKYFVEFFGTSEIGFVAPADIQAFTSEVKDKLCSRRQTKTVKFFAKAVKQICEEFDAIQCKSSSSLGDDTDKQDFGCEAPSVDQVAPEVNLKDENHREGPNFKTEIEGLGDQGSGLEHCSHRLSETDCQDTKPSISNDVNHSSSPYIYSKKRNKLSTYGTDLLEESVSKTNQFRHSFLKEEGSCDNNMEQRHSDGEQSELTNGHKSKLAIGSKRKSDGANVMHRNRSRTVSAASARDNSGHHISISREQSGDGMVRKITSSGNVNESSADISRSSLDVGRRKEKKLLKEKKHSGSANDCPKDTEVNFEEWNKDDISREKISARPGKQCFPRNEVSCPAKRSKFEDIAGDATKGKSQTNRKSDSQSTNVLDDIISIPEAKRLTSGGNTENRGPVRFQTSTKDSNSSGNEDDLPPTKRRRRALEAMLISENRLGNSSALKKGFSDKVRSPVVQLPVKRRAVRLCDDDCDEGPKTPIHGGCATSVSLLPCLLDSTKKFDVHGESSLHDQQEWNNSGTVEDCSKGLVSSAIPHKASSPTAQQGMEKRAREIDVTHVCSSPAQVDSTNIYSMETKPVDFSPKRSPRSITSSKPSGELQNRHSGKTPVNITHKKAPSGSNIGPTSVSDSLKSYLNQPTNERSKSSNSGERMKTTPKSDSEINDSVLVVGNPTESVTFLGERVVIGGDAKMASSVDSKISDPIMSMKHLIAAAQAKRRQAHMQNSHGTPLLVSDADIPGRSPTPTPASQGTKASNMPQLDVEGFHSCSSLTSPSSDFRQFSSNNQHENEEFEERGVGSGHRAVGGSLSGGTEAAVARDSFEGMIETLSRTKESIGRATRLAIDCAKYGIANEVVELLSWKLENEPSFHRRVDLFFLVDSITQCSHGQKGIAGASYIPAVQAALPRLIGAAAPPGASAHENRRQCLKVLRLWLERKILPESVLRRYMNDIGAVNDDSSAGFSFRRPSRAERAIDDPIREMEGMLVDEYGSNTTFPGLLPSHAFVEEEEEDQDSIRTNFYKEVADGSPSEGMPVIGDPENCAVTPSDRRHCILEDVDGELEMEDVCEHQKDERPLSTNGTFETAKIQPDSDMILVSASNNSCDLLPLPEGPPPLPIDSPPATPPLPTSPLPSPPPSPPPLPPSSSPSPPPPPPPPPPSSQRSLFPPPPIGPPSALLPPPSLPSQPSLMSQNMAPLSSSISTSSLTEAYQQPPLPNEIAGTPIGNQLTQMTTNTPHGPHSDASVKNEVFSQQSPCFAPVGVGNAREHSGYNSSRSLEYGRSGTYMDMDPQVSQQQLFLPGNAPFAQRPPLLNHPPNHISYPKTSVQQHRYPPYPLQNFSDGPRQYAADEQWRAQPNEFNPDHQRSVWMAGGRSCSASPFAHEGISGFPLERPPIGTVGFHPSAPTPARAPNALPITTPISGHTVPQMMPWRPEMSTLNWRPS</sequence>
<dbReference type="PROSITE" id="PS50812">
    <property type="entry name" value="PWWP"/>
    <property type="match status" value="1"/>
</dbReference>
<dbReference type="FunFam" id="1.25.40.90:FF:000037">
    <property type="entry name" value="Enhancer of ag-4 2"/>
    <property type="match status" value="1"/>
</dbReference>
<keyword evidence="7" id="KW-0539">Nucleus</keyword>
<dbReference type="InterPro" id="IPR006569">
    <property type="entry name" value="CID_dom"/>
</dbReference>
<keyword evidence="12" id="KW-1185">Reference proteome</keyword>
<organism evidence="11 12">
    <name type="scientific">Forsythia ovata</name>
    <dbReference type="NCBI Taxonomy" id="205694"/>
    <lineage>
        <taxon>Eukaryota</taxon>
        <taxon>Viridiplantae</taxon>
        <taxon>Streptophyta</taxon>
        <taxon>Embryophyta</taxon>
        <taxon>Tracheophyta</taxon>
        <taxon>Spermatophyta</taxon>
        <taxon>Magnoliopsida</taxon>
        <taxon>eudicotyledons</taxon>
        <taxon>Gunneridae</taxon>
        <taxon>Pentapetalae</taxon>
        <taxon>asterids</taxon>
        <taxon>lamiids</taxon>
        <taxon>Lamiales</taxon>
        <taxon>Oleaceae</taxon>
        <taxon>Forsythieae</taxon>
        <taxon>Forsythia</taxon>
    </lineage>
</organism>
<dbReference type="EMBL" id="JBFOLJ010000001">
    <property type="protein sequence ID" value="KAL2557630.1"/>
    <property type="molecule type" value="Genomic_DNA"/>
</dbReference>
<evidence type="ECO:0000256" key="7">
    <source>
        <dbReference type="ARBA" id="ARBA00023242"/>
    </source>
</evidence>
<feature type="compositionally biased region" description="Polar residues" evidence="8">
    <location>
        <begin position="308"/>
        <end position="325"/>
    </location>
</feature>
<evidence type="ECO:0000313" key="12">
    <source>
        <dbReference type="Proteomes" id="UP001604277"/>
    </source>
</evidence>
<feature type="region of interest" description="Disordered" evidence="8">
    <location>
        <begin position="757"/>
        <end position="798"/>
    </location>
</feature>
<gene>
    <name evidence="11" type="ORF">Fot_02369</name>
</gene>
<feature type="compositionally biased region" description="Polar residues" evidence="8">
    <location>
        <begin position="1263"/>
        <end position="1275"/>
    </location>
</feature>
<evidence type="ECO:0000259" key="9">
    <source>
        <dbReference type="PROSITE" id="PS50812"/>
    </source>
</evidence>
<feature type="compositionally biased region" description="Polar residues" evidence="8">
    <location>
        <begin position="631"/>
        <end position="642"/>
    </location>
</feature>
<keyword evidence="5" id="KW-0287">Flowering</keyword>
<dbReference type="GO" id="GO:0009908">
    <property type="term" value="P:flower development"/>
    <property type="evidence" value="ECO:0007669"/>
    <property type="project" value="UniProtKB-KW"/>
</dbReference>